<evidence type="ECO:0000256" key="1">
    <source>
        <dbReference type="SAM" id="MobiDB-lite"/>
    </source>
</evidence>
<sequence length="195" mass="21566">MDASFWARGAWSAAAVGPGDQDRPSPAPVPVLVASLPCLHKRITFVMPRRDRRSSPADHHGLRPSRLPRRAPAPDEGRKKNASSNRLIWTAELGSDGSLVPKGWTVFQIPSTPGAQKCLRRLMSHVAPRRSAAAVRLVLPFGGPSRPALSQHARHERRRCRRTWRGRYGTAAWPERPSRRRGQAPGSAAARRRGH</sequence>
<proteinExistence type="predicted"/>
<evidence type="ECO:0000313" key="2">
    <source>
        <dbReference type="EMBL" id="KAG2546580.1"/>
    </source>
</evidence>
<name>A0A8T0NAY5_PANVG</name>
<reference evidence="2" key="1">
    <citation type="submission" date="2020-05" db="EMBL/GenBank/DDBJ databases">
        <title>WGS assembly of Panicum virgatum.</title>
        <authorList>
            <person name="Lovell J.T."/>
            <person name="Jenkins J."/>
            <person name="Shu S."/>
            <person name="Juenger T.E."/>
            <person name="Schmutz J."/>
        </authorList>
    </citation>
    <scope>NUCLEOTIDE SEQUENCE</scope>
    <source>
        <strain evidence="2">AP13</strain>
    </source>
</reference>
<organism evidence="2 3">
    <name type="scientific">Panicum virgatum</name>
    <name type="common">Blackwell switchgrass</name>
    <dbReference type="NCBI Taxonomy" id="38727"/>
    <lineage>
        <taxon>Eukaryota</taxon>
        <taxon>Viridiplantae</taxon>
        <taxon>Streptophyta</taxon>
        <taxon>Embryophyta</taxon>
        <taxon>Tracheophyta</taxon>
        <taxon>Spermatophyta</taxon>
        <taxon>Magnoliopsida</taxon>
        <taxon>Liliopsida</taxon>
        <taxon>Poales</taxon>
        <taxon>Poaceae</taxon>
        <taxon>PACMAD clade</taxon>
        <taxon>Panicoideae</taxon>
        <taxon>Panicodae</taxon>
        <taxon>Paniceae</taxon>
        <taxon>Panicinae</taxon>
        <taxon>Panicum</taxon>
        <taxon>Panicum sect. Hiantes</taxon>
    </lineage>
</organism>
<protein>
    <submittedName>
        <fullName evidence="2">Uncharacterized protein</fullName>
    </submittedName>
</protein>
<accession>A0A8T0NAY5</accession>
<dbReference type="Proteomes" id="UP000823388">
    <property type="component" value="Chromosome 9K"/>
</dbReference>
<gene>
    <name evidence="2" type="ORF">PVAP13_9KG034657</name>
</gene>
<comment type="caution">
    <text evidence="2">The sequence shown here is derived from an EMBL/GenBank/DDBJ whole genome shotgun (WGS) entry which is preliminary data.</text>
</comment>
<keyword evidence="3" id="KW-1185">Reference proteome</keyword>
<feature type="region of interest" description="Disordered" evidence="1">
    <location>
        <begin position="47"/>
        <end position="84"/>
    </location>
</feature>
<feature type="region of interest" description="Disordered" evidence="1">
    <location>
        <begin position="168"/>
        <end position="195"/>
    </location>
</feature>
<dbReference type="EMBL" id="CM029053">
    <property type="protein sequence ID" value="KAG2546580.1"/>
    <property type="molecule type" value="Genomic_DNA"/>
</dbReference>
<dbReference type="AlphaFoldDB" id="A0A8T0NAY5"/>
<evidence type="ECO:0000313" key="3">
    <source>
        <dbReference type="Proteomes" id="UP000823388"/>
    </source>
</evidence>